<dbReference type="InterPro" id="IPR035810">
    <property type="entry name" value="PEBP_euk"/>
</dbReference>
<gene>
    <name evidence="3" type="ORF">DPMN_013768</name>
</gene>
<dbReference type="Proteomes" id="UP000828390">
    <property type="component" value="Unassembled WGS sequence"/>
</dbReference>
<feature type="chain" id="PRO_5039182816" evidence="2">
    <location>
        <begin position="22"/>
        <end position="591"/>
    </location>
</feature>
<feature type="region of interest" description="Disordered" evidence="1">
    <location>
        <begin position="506"/>
        <end position="591"/>
    </location>
</feature>
<evidence type="ECO:0000256" key="2">
    <source>
        <dbReference type="SAM" id="SignalP"/>
    </source>
</evidence>
<proteinExistence type="predicted"/>
<comment type="caution">
    <text evidence="3">The sequence shown here is derived from an EMBL/GenBank/DDBJ whole genome shotgun (WGS) entry which is preliminary data.</text>
</comment>
<dbReference type="SUPFAM" id="SSF49777">
    <property type="entry name" value="PEBP-like"/>
    <property type="match status" value="2"/>
</dbReference>
<feature type="compositionally biased region" description="Basic and acidic residues" evidence="1">
    <location>
        <begin position="529"/>
        <end position="584"/>
    </location>
</feature>
<keyword evidence="4" id="KW-1185">Reference proteome</keyword>
<protein>
    <submittedName>
        <fullName evidence="3">Uncharacterized protein</fullName>
    </submittedName>
</protein>
<dbReference type="Pfam" id="PF01161">
    <property type="entry name" value="PBP"/>
    <property type="match status" value="1"/>
</dbReference>
<reference evidence="3" key="1">
    <citation type="journal article" date="2019" name="bioRxiv">
        <title>The Genome of the Zebra Mussel, Dreissena polymorpha: A Resource for Invasive Species Research.</title>
        <authorList>
            <person name="McCartney M.A."/>
            <person name="Auch B."/>
            <person name="Kono T."/>
            <person name="Mallez S."/>
            <person name="Zhang Y."/>
            <person name="Obille A."/>
            <person name="Becker A."/>
            <person name="Abrahante J.E."/>
            <person name="Garbe J."/>
            <person name="Badalamenti J.P."/>
            <person name="Herman A."/>
            <person name="Mangelson H."/>
            <person name="Liachko I."/>
            <person name="Sullivan S."/>
            <person name="Sone E.D."/>
            <person name="Koren S."/>
            <person name="Silverstein K.A.T."/>
            <person name="Beckman K.B."/>
            <person name="Gohl D.M."/>
        </authorList>
    </citation>
    <scope>NUCLEOTIDE SEQUENCE</scope>
    <source>
        <strain evidence="3">Duluth1</strain>
        <tissue evidence="3">Whole animal</tissue>
    </source>
</reference>
<evidence type="ECO:0000256" key="1">
    <source>
        <dbReference type="SAM" id="MobiDB-lite"/>
    </source>
</evidence>
<dbReference type="PANTHER" id="PTHR11362">
    <property type="entry name" value="PHOSPHATIDYLETHANOLAMINE-BINDING PROTEIN"/>
    <property type="match status" value="1"/>
</dbReference>
<name>A0A9D4N8D4_DREPO</name>
<sequence>MSLKIWIYPVIVATYVATVLASPCSVQNRTSNLLDCINGIKTRFMDNDAFWFGRQYAIRCPLKGASYDPKCTNFRPNTADSFGTRLFQSNVINSLDRFLSVRFESIGRNYTGCGTTYTWDGKERVNIDVDPLSDDVETPWFVRDTPNITWSYNATDYYTLIVYDAGYLFAHAVYVNVRGNNLSSGQAVKAYHGPRVSFNLQNPYIFLLYKHLQPVNVTEELKNISIRANSTQVWPIYEFAQKLNLGDPIAVNWVVVTGDEYGAAMSESFGLFFCPDFSTKALHRVPRPFFSNSTQLSVWLDVTMTTDSLNYSVCCNMSTFGAGTRKLDPIGNQIYHTAKVRSEAIVTYSLKKAGYLPSNLTGEMHSIVTMDPDVPSPTAGTQERPLLHGLFINIRDGNFSTGELVRNYSGPMPPDNKPHYYYFMLYRHDVPLNATAMPSYSSDPSNGRYLFDINRLVSDHNMTLVGANWLRATTDDYVTYRLVAREPGNEASLCAKYPGYSKPCPTSGINSRADYDRSHSSRFNNARYNHRENRNNYDYRYRDHRENHENREYRDGLRRDYDAPDPRVYEDRRNYRHNLDRRNSDSSYQQY</sequence>
<dbReference type="EMBL" id="JAIWYP010000001">
    <property type="protein sequence ID" value="KAH3889706.1"/>
    <property type="molecule type" value="Genomic_DNA"/>
</dbReference>
<reference evidence="3" key="2">
    <citation type="submission" date="2020-11" db="EMBL/GenBank/DDBJ databases">
        <authorList>
            <person name="McCartney M.A."/>
            <person name="Auch B."/>
            <person name="Kono T."/>
            <person name="Mallez S."/>
            <person name="Becker A."/>
            <person name="Gohl D.M."/>
            <person name="Silverstein K.A.T."/>
            <person name="Koren S."/>
            <person name="Bechman K.B."/>
            <person name="Herman A."/>
            <person name="Abrahante J.E."/>
            <person name="Garbe J."/>
        </authorList>
    </citation>
    <scope>NUCLEOTIDE SEQUENCE</scope>
    <source>
        <strain evidence="3">Duluth1</strain>
        <tissue evidence="3">Whole animal</tissue>
    </source>
</reference>
<accession>A0A9D4N8D4</accession>
<keyword evidence="2" id="KW-0732">Signal</keyword>
<dbReference type="PANTHER" id="PTHR11362:SF82">
    <property type="entry name" value="PHOSPHATIDYLETHANOLAMINE-BINDING PROTEIN 4"/>
    <property type="match status" value="1"/>
</dbReference>
<organism evidence="3 4">
    <name type="scientific">Dreissena polymorpha</name>
    <name type="common">Zebra mussel</name>
    <name type="synonym">Mytilus polymorpha</name>
    <dbReference type="NCBI Taxonomy" id="45954"/>
    <lineage>
        <taxon>Eukaryota</taxon>
        <taxon>Metazoa</taxon>
        <taxon>Spiralia</taxon>
        <taxon>Lophotrochozoa</taxon>
        <taxon>Mollusca</taxon>
        <taxon>Bivalvia</taxon>
        <taxon>Autobranchia</taxon>
        <taxon>Heteroconchia</taxon>
        <taxon>Euheterodonta</taxon>
        <taxon>Imparidentia</taxon>
        <taxon>Neoheterodontei</taxon>
        <taxon>Myida</taxon>
        <taxon>Dreissenoidea</taxon>
        <taxon>Dreissenidae</taxon>
        <taxon>Dreissena</taxon>
    </lineage>
</organism>
<evidence type="ECO:0000313" key="4">
    <source>
        <dbReference type="Proteomes" id="UP000828390"/>
    </source>
</evidence>
<evidence type="ECO:0000313" key="3">
    <source>
        <dbReference type="EMBL" id="KAH3889706.1"/>
    </source>
</evidence>
<feature type="signal peptide" evidence="2">
    <location>
        <begin position="1"/>
        <end position="21"/>
    </location>
</feature>
<dbReference type="InterPro" id="IPR036610">
    <property type="entry name" value="PEBP-like_sf"/>
</dbReference>
<dbReference type="Gene3D" id="3.90.280.10">
    <property type="entry name" value="PEBP-like"/>
    <property type="match status" value="2"/>
</dbReference>
<dbReference type="InterPro" id="IPR008914">
    <property type="entry name" value="PEBP"/>
</dbReference>
<dbReference type="AlphaFoldDB" id="A0A9D4N8D4"/>